<evidence type="ECO:0000313" key="3">
    <source>
        <dbReference type="Proteomes" id="UP000694251"/>
    </source>
</evidence>
<evidence type="ECO:0000256" key="1">
    <source>
        <dbReference type="SAM" id="MobiDB-lite"/>
    </source>
</evidence>
<proteinExistence type="predicted"/>
<dbReference type="OrthoDB" id="10293066at2759"/>
<reference evidence="2 3" key="1">
    <citation type="submission" date="2020-12" db="EMBL/GenBank/DDBJ databases">
        <title>Concerted genomic and epigenomic changes stabilize Arabidopsis allopolyploids.</title>
        <authorList>
            <person name="Chen Z."/>
        </authorList>
    </citation>
    <scope>NUCLEOTIDE SEQUENCE [LARGE SCALE GENOMIC DNA]</scope>
    <source>
        <strain evidence="2">As9502</strain>
        <tissue evidence="2">Leaf</tissue>
    </source>
</reference>
<sequence>MESHMLSHQLRKIDTKSEHIPFEGPPIREPMPPLERGSLAYLAGSPGEVVQNKTNNPISAKEQYGSDKRGSIFSGESKRRPPLPYGKDSNLQSSGHEPDEFSSSTQRLPLLFLSQFPPRSPALLAWPG</sequence>
<name>A0A8T1XCD1_ARASU</name>
<feature type="compositionally biased region" description="Polar residues" evidence="1">
    <location>
        <begin position="89"/>
        <end position="105"/>
    </location>
</feature>
<keyword evidence="3" id="KW-1185">Reference proteome</keyword>
<keyword evidence="2" id="KW-0496">Mitochondrion</keyword>
<dbReference type="Proteomes" id="UP000694251">
    <property type="component" value="Unassembled WGS sequence"/>
</dbReference>
<dbReference type="EMBL" id="JAEFBJ010000143">
    <property type="protein sequence ID" value="KAG7529331.1"/>
    <property type="molecule type" value="Genomic_DNA"/>
</dbReference>
<gene>
    <name evidence="2" type="ORF">ISN44_Un143g000170</name>
</gene>
<organism evidence="2 3">
    <name type="scientific">Arabidopsis suecica</name>
    <name type="common">Swedish thale-cress</name>
    <name type="synonym">Cardaminopsis suecica</name>
    <dbReference type="NCBI Taxonomy" id="45249"/>
    <lineage>
        <taxon>Eukaryota</taxon>
        <taxon>Viridiplantae</taxon>
        <taxon>Streptophyta</taxon>
        <taxon>Embryophyta</taxon>
        <taxon>Tracheophyta</taxon>
        <taxon>Spermatophyta</taxon>
        <taxon>Magnoliopsida</taxon>
        <taxon>eudicotyledons</taxon>
        <taxon>Gunneridae</taxon>
        <taxon>Pentapetalae</taxon>
        <taxon>rosids</taxon>
        <taxon>malvids</taxon>
        <taxon>Brassicales</taxon>
        <taxon>Brassicaceae</taxon>
        <taxon>Camelineae</taxon>
        <taxon>Arabidopsis</taxon>
    </lineage>
</organism>
<feature type="compositionally biased region" description="Basic and acidic residues" evidence="1">
    <location>
        <begin position="1"/>
        <end position="21"/>
    </location>
</feature>
<feature type="compositionally biased region" description="Pro residues" evidence="1">
    <location>
        <begin position="23"/>
        <end position="33"/>
    </location>
</feature>
<geneLocation type="mitochondrion" evidence="2"/>
<evidence type="ECO:0000313" key="2">
    <source>
        <dbReference type="EMBL" id="KAG7529331.1"/>
    </source>
</evidence>
<dbReference type="AlphaFoldDB" id="A0A8T1XCD1"/>
<feature type="region of interest" description="Disordered" evidence="1">
    <location>
        <begin position="1"/>
        <end position="105"/>
    </location>
</feature>
<comment type="caution">
    <text evidence="2">The sequence shown here is derived from an EMBL/GenBank/DDBJ whole genome shotgun (WGS) entry which is preliminary data.</text>
</comment>
<protein>
    <submittedName>
        <fullName evidence="2">Uncharacterized protein</fullName>
    </submittedName>
</protein>
<accession>A0A8T1XCD1</accession>